<reference evidence="9" key="2">
    <citation type="journal article" date="2023" name="IMA Fungus">
        <title>Comparative genomic study of the Penicillium genus elucidates a diverse pangenome and 15 lateral gene transfer events.</title>
        <authorList>
            <person name="Petersen C."/>
            <person name="Sorensen T."/>
            <person name="Nielsen M.R."/>
            <person name="Sondergaard T.E."/>
            <person name="Sorensen J.L."/>
            <person name="Fitzpatrick D.A."/>
            <person name="Frisvad J.C."/>
            <person name="Nielsen K.L."/>
        </authorList>
    </citation>
    <scope>NUCLEOTIDE SEQUENCE</scope>
    <source>
        <strain evidence="9">IBT 35673</strain>
    </source>
</reference>
<evidence type="ECO:0000259" key="8">
    <source>
        <dbReference type="PROSITE" id="PS50048"/>
    </source>
</evidence>
<keyword evidence="4" id="KW-0238">DNA-binding</keyword>
<dbReference type="AlphaFoldDB" id="A0A9W9QZV3"/>
<dbReference type="Gene3D" id="4.10.240.10">
    <property type="entry name" value="Zn(2)-C6 fungal-type DNA-binding domain"/>
    <property type="match status" value="1"/>
</dbReference>
<keyword evidence="2" id="KW-0862">Zinc</keyword>
<dbReference type="GO" id="GO:0003677">
    <property type="term" value="F:DNA binding"/>
    <property type="evidence" value="ECO:0007669"/>
    <property type="project" value="UniProtKB-KW"/>
</dbReference>
<dbReference type="SUPFAM" id="SSF57701">
    <property type="entry name" value="Zn2/Cys6 DNA-binding domain"/>
    <property type="match status" value="1"/>
</dbReference>
<dbReference type="GO" id="GO:0000981">
    <property type="term" value="F:DNA-binding transcription factor activity, RNA polymerase II-specific"/>
    <property type="evidence" value="ECO:0007669"/>
    <property type="project" value="InterPro"/>
</dbReference>
<evidence type="ECO:0000256" key="5">
    <source>
        <dbReference type="ARBA" id="ARBA00023163"/>
    </source>
</evidence>
<dbReference type="InterPro" id="IPR036864">
    <property type="entry name" value="Zn2-C6_fun-type_DNA-bd_sf"/>
</dbReference>
<dbReference type="SMART" id="SM00066">
    <property type="entry name" value="GAL4"/>
    <property type="match status" value="1"/>
</dbReference>
<evidence type="ECO:0000313" key="10">
    <source>
        <dbReference type="Proteomes" id="UP001147695"/>
    </source>
</evidence>
<sequence length="796" mass="89794">MRVQMYTEEDFQSGDLSSSVLDRVDLRKSKPRFRRNQVACDSCHMRRVRCDLISPSSCSRCIRTGMNCGLSRTLRKRGRTARSKLGNGTATAKHEQCHSPEYLQVQQAHESPIAHSSSTASPMSPTTPALATNLGSTPTNEIDTLLALCTEDNHSPFGISQEWEMPDVNDEGDYPKELLEPISQDEGPQLLMPDSCDLGPTGSYSLSHELSPNFSSPADGNSTGAGRPMRDPAIWYPVLDRIMITLEPHISCQLACHLLELYFSERSSTYAHAIYGHVPCSLLRRASFLTDDFRPTSPALLASMLWLAAVGDRDCSLPILPSQKVNICQILGNATFHFLSNSRNGRSGNEDPLVPGSYPPTMAQDPRTRPADLDDVITHIHIASILSDEQRPSSTSWWKTASDMARQLKLNEESYPLPNTTGSGNLHCHACHHETPSSLDGSKHCVHGGTETHLGCMCEGVDTTDSPAFTEEHLEERRRTWWLLYILDRHLSLRHNRSLEISDAGRAALPLPVDEVSWQNGTFTKDISRPQTHNLNSERQASQDFQFRDCSLFGFFLPLMKISGEISKLNDMQSQGNRGHEIEEEQLLQHIGTYQDSLANFMRSANISDPKLKMLDTFYDTRQQTCVAYASYLVQALRILLLGKRHWLFLIEEAEFWKSPTFISTISHATDGTFWLRRILDLDPDVSFMPYLFGIMLFQASYPMLLVVERLQSKSGKEILDACEVMIRATESCLVTRNTEYQRKFRQLMRSTVSQAWGCPVSASEIQRRRKAVFSLYLWTRRGTHWPVDSENRNPT</sequence>
<feature type="compositionally biased region" description="Low complexity" evidence="7">
    <location>
        <begin position="114"/>
        <end position="132"/>
    </location>
</feature>
<name>A0A9W9QZV3_PENBR</name>
<dbReference type="PANTHER" id="PTHR47663:SF2">
    <property type="entry name" value="ARABINOLYTIC TRANSCRIPTIONAL ACTIVATOR ARAR-RELATED"/>
    <property type="match status" value="1"/>
</dbReference>
<evidence type="ECO:0000256" key="7">
    <source>
        <dbReference type="SAM" id="MobiDB-lite"/>
    </source>
</evidence>
<protein>
    <recommendedName>
        <fullName evidence="8">Zn(2)-C6 fungal-type domain-containing protein</fullName>
    </recommendedName>
</protein>
<organism evidence="9 10">
    <name type="scientific">Penicillium brevicompactum</name>
    <dbReference type="NCBI Taxonomy" id="5074"/>
    <lineage>
        <taxon>Eukaryota</taxon>
        <taxon>Fungi</taxon>
        <taxon>Dikarya</taxon>
        <taxon>Ascomycota</taxon>
        <taxon>Pezizomycotina</taxon>
        <taxon>Eurotiomycetes</taxon>
        <taxon>Eurotiomycetidae</taxon>
        <taxon>Eurotiales</taxon>
        <taxon>Aspergillaceae</taxon>
        <taxon>Penicillium</taxon>
    </lineage>
</organism>
<evidence type="ECO:0000256" key="6">
    <source>
        <dbReference type="ARBA" id="ARBA00023242"/>
    </source>
</evidence>
<evidence type="ECO:0000256" key="1">
    <source>
        <dbReference type="ARBA" id="ARBA00022723"/>
    </source>
</evidence>
<dbReference type="InterPro" id="IPR051439">
    <property type="entry name" value="XlnR/Xlr1"/>
</dbReference>
<keyword evidence="6" id="KW-0539">Nucleus</keyword>
<evidence type="ECO:0000313" key="9">
    <source>
        <dbReference type="EMBL" id="KAJ5351138.1"/>
    </source>
</evidence>
<feature type="region of interest" description="Disordered" evidence="7">
    <location>
        <begin position="76"/>
        <end position="137"/>
    </location>
</feature>
<dbReference type="GO" id="GO:0008270">
    <property type="term" value="F:zinc ion binding"/>
    <property type="evidence" value="ECO:0007669"/>
    <property type="project" value="InterPro"/>
</dbReference>
<feature type="domain" description="Zn(2)-C6 fungal-type" evidence="8">
    <location>
        <begin position="39"/>
        <end position="68"/>
    </location>
</feature>
<comment type="caution">
    <text evidence="9">The sequence shown here is derived from an EMBL/GenBank/DDBJ whole genome shotgun (WGS) entry which is preliminary data.</text>
</comment>
<proteinExistence type="predicted"/>
<dbReference type="GO" id="GO:0006351">
    <property type="term" value="P:DNA-templated transcription"/>
    <property type="evidence" value="ECO:0007669"/>
    <property type="project" value="InterPro"/>
</dbReference>
<dbReference type="CDD" id="cd12148">
    <property type="entry name" value="fungal_TF_MHR"/>
    <property type="match status" value="1"/>
</dbReference>
<gene>
    <name evidence="9" type="ORF">N7452_000112</name>
</gene>
<dbReference type="Pfam" id="PF04082">
    <property type="entry name" value="Fungal_trans"/>
    <property type="match status" value="1"/>
</dbReference>
<feature type="region of interest" description="Disordered" evidence="7">
    <location>
        <begin position="342"/>
        <end position="368"/>
    </location>
</feature>
<keyword evidence="1" id="KW-0479">Metal-binding</keyword>
<dbReference type="PROSITE" id="PS50048">
    <property type="entry name" value="ZN2_CY6_FUNGAL_2"/>
    <property type="match status" value="1"/>
</dbReference>
<accession>A0A9W9QZV3</accession>
<dbReference type="CDD" id="cd00067">
    <property type="entry name" value="GAL4"/>
    <property type="match status" value="1"/>
</dbReference>
<evidence type="ECO:0000256" key="4">
    <source>
        <dbReference type="ARBA" id="ARBA00023125"/>
    </source>
</evidence>
<dbReference type="PROSITE" id="PS00463">
    <property type="entry name" value="ZN2_CY6_FUNGAL_1"/>
    <property type="match status" value="1"/>
</dbReference>
<dbReference type="Proteomes" id="UP001147695">
    <property type="component" value="Unassembled WGS sequence"/>
</dbReference>
<dbReference type="Pfam" id="PF00172">
    <property type="entry name" value="Zn_clus"/>
    <property type="match status" value="1"/>
</dbReference>
<keyword evidence="3" id="KW-0805">Transcription regulation</keyword>
<dbReference type="InterPro" id="IPR007219">
    <property type="entry name" value="XnlR_reg_dom"/>
</dbReference>
<dbReference type="EMBL" id="JAPZBQ010000001">
    <property type="protein sequence ID" value="KAJ5351138.1"/>
    <property type="molecule type" value="Genomic_DNA"/>
</dbReference>
<dbReference type="InterPro" id="IPR001138">
    <property type="entry name" value="Zn2Cys6_DnaBD"/>
</dbReference>
<reference evidence="9" key="1">
    <citation type="submission" date="2022-12" db="EMBL/GenBank/DDBJ databases">
        <authorList>
            <person name="Petersen C."/>
        </authorList>
    </citation>
    <scope>NUCLEOTIDE SEQUENCE</scope>
    <source>
        <strain evidence="9">IBT 35673</strain>
    </source>
</reference>
<dbReference type="SMART" id="SM00906">
    <property type="entry name" value="Fungal_trans"/>
    <property type="match status" value="1"/>
</dbReference>
<evidence type="ECO:0000256" key="2">
    <source>
        <dbReference type="ARBA" id="ARBA00022833"/>
    </source>
</evidence>
<keyword evidence="5" id="KW-0804">Transcription</keyword>
<evidence type="ECO:0000256" key="3">
    <source>
        <dbReference type="ARBA" id="ARBA00023015"/>
    </source>
</evidence>
<dbReference type="PANTHER" id="PTHR47663">
    <property type="entry name" value="XYLANOLYTIC TRANSCRIPTIONAL ACTIVATOR XLNR-RELATED"/>
    <property type="match status" value="1"/>
</dbReference>